<dbReference type="SUPFAM" id="SSF89550">
    <property type="entry name" value="PHP domain-like"/>
    <property type="match status" value="1"/>
</dbReference>
<dbReference type="InterPro" id="IPR003141">
    <property type="entry name" value="Pol/His_phosphatase_N"/>
</dbReference>
<evidence type="ECO:0000259" key="1">
    <source>
        <dbReference type="SMART" id="SM00481"/>
    </source>
</evidence>
<dbReference type="PANTHER" id="PTHR42924">
    <property type="entry name" value="EXONUCLEASE"/>
    <property type="match status" value="1"/>
</dbReference>
<feature type="domain" description="Polymerase/histidinol phosphatase N-terminal" evidence="1">
    <location>
        <begin position="6"/>
        <end position="71"/>
    </location>
</feature>
<name>A0A9D2KMD4_9BACT</name>
<proteinExistence type="predicted"/>
<dbReference type="InterPro" id="IPR016195">
    <property type="entry name" value="Pol/histidinol_Pase-like"/>
</dbReference>
<dbReference type="PANTHER" id="PTHR42924:SF3">
    <property type="entry name" value="POLYMERASE_HISTIDINOL PHOSPHATASE N-TERMINAL DOMAIN-CONTAINING PROTEIN"/>
    <property type="match status" value="1"/>
</dbReference>
<reference evidence="2" key="2">
    <citation type="submission" date="2021-04" db="EMBL/GenBank/DDBJ databases">
        <authorList>
            <person name="Gilroy R."/>
        </authorList>
    </citation>
    <scope>NUCLEOTIDE SEQUENCE</scope>
    <source>
        <strain evidence="2">CHK186-16707</strain>
    </source>
</reference>
<dbReference type="Gene3D" id="3.20.20.140">
    <property type="entry name" value="Metal-dependent hydrolases"/>
    <property type="match status" value="1"/>
</dbReference>
<dbReference type="SMART" id="SM00481">
    <property type="entry name" value="POLIIIAc"/>
    <property type="match status" value="1"/>
</dbReference>
<dbReference type="GO" id="GO:0004534">
    <property type="term" value="F:5'-3' RNA exonuclease activity"/>
    <property type="evidence" value="ECO:0007669"/>
    <property type="project" value="TreeGrafter"/>
</dbReference>
<dbReference type="AlphaFoldDB" id="A0A9D2KMD4"/>
<evidence type="ECO:0000313" key="2">
    <source>
        <dbReference type="EMBL" id="HJA08762.1"/>
    </source>
</evidence>
<dbReference type="InterPro" id="IPR004013">
    <property type="entry name" value="PHP_dom"/>
</dbReference>
<dbReference type="GO" id="GO:0035312">
    <property type="term" value="F:5'-3' DNA exonuclease activity"/>
    <property type="evidence" value="ECO:0007669"/>
    <property type="project" value="TreeGrafter"/>
</dbReference>
<reference evidence="2" key="1">
    <citation type="journal article" date="2021" name="PeerJ">
        <title>Extensive microbial diversity within the chicken gut microbiome revealed by metagenomics and culture.</title>
        <authorList>
            <person name="Gilroy R."/>
            <person name="Ravi A."/>
            <person name="Getino M."/>
            <person name="Pursley I."/>
            <person name="Horton D.L."/>
            <person name="Alikhan N.F."/>
            <person name="Baker D."/>
            <person name="Gharbi K."/>
            <person name="Hall N."/>
            <person name="Watson M."/>
            <person name="Adriaenssens E.M."/>
            <person name="Foster-Nyarko E."/>
            <person name="Jarju S."/>
            <person name="Secka A."/>
            <person name="Antonio M."/>
            <person name="Oren A."/>
            <person name="Chaudhuri R.R."/>
            <person name="La Ragione R."/>
            <person name="Hildebrand F."/>
            <person name="Pallen M.J."/>
        </authorList>
    </citation>
    <scope>NUCLEOTIDE SEQUENCE</scope>
    <source>
        <strain evidence="2">CHK186-16707</strain>
    </source>
</reference>
<dbReference type="CDD" id="cd07438">
    <property type="entry name" value="PHP_HisPPase_AMP"/>
    <property type="match status" value="1"/>
</dbReference>
<dbReference type="EMBL" id="DXAN01000020">
    <property type="protein sequence ID" value="HJA08762.1"/>
    <property type="molecule type" value="Genomic_DNA"/>
</dbReference>
<dbReference type="Pfam" id="PF02811">
    <property type="entry name" value="PHP"/>
    <property type="match status" value="1"/>
</dbReference>
<sequence length="291" mass="30452">MKKIFVDLHTHTKASDGTDSPAGLVRRAAGLGLAAVAVTDHDTLAGLNEAEAAGRSLGVEVIRGCEISTRFGRGEVHVLGLWLPRDPARLGAVQAGLAAVRERRVARNRRIADRLAALGLPVTYEAVRELAAGGVVGRPHFAALLCRQGVTATPREAFERYLGSGGAAYVPRELPEPAAAVALLAAAGATVSLAHPRLIRCAPEELDALVASLVPHGLNAIEAYHSEHSAADERACVGLAQRHGLLLTGGSDYHGEAKPGVELGRGKGGLRVTSAVLERLKTDRRARGLEC</sequence>
<dbReference type="Gene3D" id="1.10.150.650">
    <property type="match status" value="1"/>
</dbReference>
<protein>
    <submittedName>
        <fullName evidence="2">PHP domain-containing protein</fullName>
    </submittedName>
</protein>
<accession>A0A9D2KMD4</accession>
<dbReference type="InterPro" id="IPR052018">
    <property type="entry name" value="PHP_domain"/>
</dbReference>
<gene>
    <name evidence="2" type="ORF">H9962_06205</name>
</gene>
<dbReference type="Proteomes" id="UP000824225">
    <property type="component" value="Unassembled WGS sequence"/>
</dbReference>
<evidence type="ECO:0000313" key="3">
    <source>
        <dbReference type="Proteomes" id="UP000824225"/>
    </source>
</evidence>
<organism evidence="2 3">
    <name type="scientific">Candidatus Mailhella merdigallinarum</name>
    <dbReference type="NCBI Taxonomy" id="2838658"/>
    <lineage>
        <taxon>Bacteria</taxon>
        <taxon>Pseudomonadati</taxon>
        <taxon>Thermodesulfobacteriota</taxon>
        <taxon>Desulfovibrionia</taxon>
        <taxon>Desulfovibrionales</taxon>
        <taxon>Desulfovibrionaceae</taxon>
        <taxon>Mailhella</taxon>
    </lineage>
</organism>
<comment type="caution">
    <text evidence="2">The sequence shown here is derived from an EMBL/GenBank/DDBJ whole genome shotgun (WGS) entry which is preliminary data.</text>
</comment>